<name>A0A158FV56_9BURK</name>
<dbReference type="PANTHER" id="PTHR34109:SF1">
    <property type="entry name" value="VOC DOMAIN-CONTAINING PROTEIN"/>
    <property type="match status" value="1"/>
</dbReference>
<dbReference type="Gene3D" id="3.30.720.110">
    <property type="match status" value="1"/>
</dbReference>
<proteinExistence type="predicted"/>
<comment type="caution">
    <text evidence="2">The sequence shown here is derived from an EMBL/GenBank/DDBJ whole genome shotgun (WGS) entry which is preliminary data.</text>
</comment>
<feature type="domain" description="VOC" evidence="1">
    <location>
        <begin position="11"/>
        <end position="136"/>
    </location>
</feature>
<dbReference type="PANTHER" id="PTHR34109">
    <property type="entry name" value="BNAUNNG04460D PROTEIN-RELATED"/>
    <property type="match status" value="1"/>
</dbReference>
<dbReference type="InterPro" id="IPR037523">
    <property type="entry name" value="VOC_core"/>
</dbReference>
<dbReference type="CDD" id="cd07246">
    <property type="entry name" value="VOC_like"/>
    <property type="match status" value="1"/>
</dbReference>
<protein>
    <submittedName>
        <fullName evidence="2">Glyoxalase/bleomycin resistance protein/dioxygenase</fullName>
    </submittedName>
</protein>
<organism evidence="2 3">
    <name type="scientific">Caballeronia terrestris</name>
    <dbReference type="NCBI Taxonomy" id="1226301"/>
    <lineage>
        <taxon>Bacteria</taxon>
        <taxon>Pseudomonadati</taxon>
        <taxon>Pseudomonadota</taxon>
        <taxon>Betaproteobacteria</taxon>
        <taxon>Burkholderiales</taxon>
        <taxon>Burkholderiaceae</taxon>
        <taxon>Caballeronia</taxon>
    </lineage>
</organism>
<dbReference type="PROSITE" id="PS51819">
    <property type="entry name" value="VOC"/>
    <property type="match status" value="1"/>
</dbReference>
<dbReference type="Gene3D" id="3.30.720.120">
    <property type="match status" value="1"/>
</dbReference>
<keyword evidence="3" id="KW-1185">Reference proteome</keyword>
<dbReference type="Pfam" id="PF00903">
    <property type="entry name" value="Glyoxalase"/>
    <property type="match status" value="1"/>
</dbReference>
<dbReference type="Proteomes" id="UP000054925">
    <property type="component" value="Unassembled WGS sequence"/>
</dbReference>
<dbReference type="AlphaFoldDB" id="A0A158FV56"/>
<dbReference type="GO" id="GO:0051213">
    <property type="term" value="F:dioxygenase activity"/>
    <property type="evidence" value="ECO:0007669"/>
    <property type="project" value="UniProtKB-KW"/>
</dbReference>
<dbReference type="OrthoDB" id="9795306at2"/>
<dbReference type="SUPFAM" id="SSF54593">
    <property type="entry name" value="Glyoxalase/Bleomycin resistance protein/Dihydroxybiphenyl dioxygenase"/>
    <property type="match status" value="1"/>
</dbReference>
<reference evidence="2" key="1">
    <citation type="submission" date="2016-01" db="EMBL/GenBank/DDBJ databases">
        <authorList>
            <person name="Peeters C."/>
        </authorList>
    </citation>
    <scope>NUCLEOTIDE SEQUENCE [LARGE SCALE GENOMIC DNA]</scope>
    <source>
        <strain evidence="2">LMG 22937</strain>
    </source>
</reference>
<evidence type="ECO:0000259" key="1">
    <source>
        <dbReference type="PROSITE" id="PS51819"/>
    </source>
</evidence>
<dbReference type="EMBL" id="FCOL02000003">
    <property type="protein sequence ID" value="SAL23682.1"/>
    <property type="molecule type" value="Genomic_DNA"/>
</dbReference>
<gene>
    <name evidence="2" type="ORF">AWB67_00905</name>
</gene>
<sequence length="158" mass="17323">MNAKVDRIPKDRHGVTPYLTVAGGVAAIEFYKTVFGATELFRLDAPGGRVGHAELEIGGTVIYLSDEFPEMDVHGPLSLGGSPVTLHLYVEDVDAVAQRAVDEGATMLRPVADQFYGDRGGKLRDPFGHLWWLATHIEDVSPDEMRVRAEKLFDGEES</sequence>
<dbReference type="InterPro" id="IPR029068">
    <property type="entry name" value="Glyas_Bleomycin-R_OHBP_Dase"/>
</dbReference>
<accession>A0A158FV56</accession>
<evidence type="ECO:0000313" key="2">
    <source>
        <dbReference type="EMBL" id="SAL23682.1"/>
    </source>
</evidence>
<dbReference type="InterPro" id="IPR004360">
    <property type="entry name" value="Glyas_Fos-R_dOase_dom"/>
</dbReference>
<evidence type="ECO:0000313" key="3">
    <source>
        <dbReference type="Proteomes" id="UP000054925"/>
    </source>
</evidence>
<dbReference type="RefSeq" id="WP_087655025.1">
    <property type="nucleotide sequence ID" value="NZ_FCOL02000003.1"/>
</dbReference>